<dbReference type="EMBL" id="JACIBY010000004">
    <property type="protein sequence ID" value="MBB3838450.1"/>
    <property type="molecule type" value="Genomic_DNA"/>
</dbReference>
<dbReference type="InterPro" id="IPR053142">
    <property type="entry name" value="PchR_regulatory_protein"/>
</dbReference>
<evidence type="ECO:0000256" key="2">
    <source>
        <dbReference type="ARBA" id="ARBA00023163"/>
    </source>
</evidence>
<keyword evidence="2" id="KW-0804">Transcription</keyword>
<organism evidence="4 5">
    <name type="scientific">Runella defluvii</name>
    <dbReference type="NCBI Taxonomy" id="370973"/>
    <lineage>
        <taxon>Bacteria</taxon>
        <taxon>Pseudomonadati</taxon>
        <taxon>Bacteroidota</taxon>
        <taxon>Cytophagia</taxon>
        <taxon>Cytophagales</taxon>
        <taxon>Spirosomataceae</taxon>
        <taxon>Runella</taxon>
    </lineage>
</organism>
<sequence length="327" mass="37505">MKINFNIQPSEKWLDDLARQLGTTPETATTFTMRYEDSFLRVNTVPYNKNFIPFVGKLVTQQPLGFCKENFGTNEYWTLQLIKSSRKHKLELRNDSGDVRLFESYTSGVFFSSSMIVDLELEANQETTVLSVNLHRDWLCEQLGINESGDPDEVKLRELLMSESASFLCISTYPDWIDDLVEHVEAFNWKLMLQAKCLQLIADLSSQLKGKKSVACQLNGQDLQKIEAIEAQFFGINMILPSIDFLAKEAGMSVSKFKKCFKVRFGTSPYEYYLNLKLDEAKNQLLEKKWTISEIASQLGYTSTANFDKAFKKRFMVNPSTMLRNAS</sequence>
<evidence type="ECO:0000313" key="5">
    <source>
        <dbReference type="Proteomes" id="UP000541352"/>
    </source>
</evidence>
<name>A0A7W5ZKN0_9BACT</name>
<gene>
    <name evidence="4" type="ORF">FHS57_002455</name>
</gene>
<keyword evidence="1" id="KW-0805">Transcription regulation</keyword>
<proteinExistence type="predicted"/>
<dbReference type="GO" id="GO:0003700">
    <property type="term" value="F:DNA-binding transcription factor activity"/>
    <property type="evidence" value="ECO:0007669"/>
    <property type="project" value="InterPro"/>
</dbReference>
<dbReference type="RefSeq" id="WP_183973898.1">
    <property type="nucleotide sequence ID" value="NZ_JACIBY010000004.1"/>
</dbReference>
<keyword evidence="5" id="KW-1185">Reference proteome</keyword>
<dbReference type="PROSITE" id="PS01124">
    <property type="entry name" value="HTH_ARAC_FAMILY_2"/>
    <property type="match status" value="1"/>
</dbReference>
<dbReference type="SUPFAM" id="SSF46689">
    <property type="entry name" value="Homeodomain-like"/>
    <property type="match status" value="1"/>
</dbReference>
<dbReference type="Pfam" id="PF12833">
    <property type="entry name" value="HTH_18"/>
    <property type="match status" value="1"/>
</dbReference>
<evidence type="ECO:0000259" key="3">
    <source>
        <dbReference type="PROSITE" id="PS01124"/>
    </source>
</evidence>
<protein>
    <submittedName>
        <fullName evidence="4">AraC-like DNA-binding protein</fullName>
    </submittedName>
</protein>
<reference evidence="4 5" key="1">
    <citation type="submission" date="2020-08" db="EMBL/GenBank/DDBJ databases">
        <title>Genomic Encyclopedia of Type Strains, Phase IV (KMG-IV): sequencing the most valuable type-strain genomes for metagenomic binning, comparative biology and taxonomic classification.</title>
        <authorList>
            <person name="Goeker M."/>
        </authorList>
    </citation>
    <scope>NUCLEOTIDE SEQUENCE [LARGE SCALE GENOMIC DNA]</scope>
    <source>
        <strain evidence="4 5">DSM 17976</strain>
    </source>
</reference>
<dbReference type="AlphaFoldDB" id="A0A7W5ZKN0"/>
<dbReference type="Gene3D" id="1.10.10.60">
    <property type="entry name" value="Homeodomain-like"/>
    <property type="match status" value="2"/>
</dbReference>
<dbReference type="InterPro" id="IPR018060">
    <property type="entry name" value="HTH_AraC"/>
</dbReference>
<dbReference type="PANTHER" id="PTHR47893:SF1">
    <property type="entry name" value="REGULATORY PROTEIN PCHR"/>
    <property type="match status" value="1"/>
</dbReference>
<keyword evidence="4" id="KW-0238">DNA-binding</keyword>
<evidence type="ECO:0000256" key="1">
    <source>
        <dbReference type="ARBA" id="ARBA00023015"/>
    </source>
</evidence>
<dbReference type="GO" id="GO:0043565">
    <property type="term" value="F:sequence-specific DNA binding"/>
    <property type="evidence" value="ECO:0007669"/>
    <property type="project" value="InterPro"/>
</dbReference>
<dbReference type="PANTHER" id="PTHR47893">
    <property type="entry name" value="REGULATORY PROTEIN PCHR"/>
    <property type="match status" value="1"/>
</dbReference>
<accession>A0A7W5ZKN0</accession>
<dbReference type="Proteomes" id="UP000541352">
    <property type="component" value="Unassembled WGS sequence"/>
</dbReference>
<dbReference type="SMART" id="SM00342">
    <property type="entry name" value="HTH_ARAC"/>
    <property type="match status" value="1"/>
</dbReference>
<evidence type="ECO:0000313" key="4">
    <source>
        <dbReference type="EMBL" id="MBB3838450.1"/>
    </source>
</evidence>
<feature type="domain" description="HTH araC/xylS-type" evidence="3">
    <location>
        <begin position="242"/>
        <end position="325"/>
    </location>
</feature>
<dbReference type="InterPro" id="IPR009057">
    <property type="entry name" value="Homeodomain-like_sf"/>
</dbReference>
<comment type="caution">
    <text evidence="4">The sequence shown here is derived from an EMBL/GenBank/DDBJ whole genome shotgun (WGS) entry which is preliminary data.</text>
</comment>